<organism evidence="7 8">
    <name type="scientific">Roseovarius pelagicus</name>
    <dbReference type="NCBI Taxonomy" id="2980108"/>
    <lineage>
        <taxon>Bacteria</taxon>
        <taxon>Pseudomonadati</taxon>
        <taxon>Pseudomonadota</taxon>
        <taxon>Alphaproteobacteria</taxon>
        <taxon>Rhodobacterales</taxon>
        <taxon>Roseobacteraceae</taxon>
        <taxon>Roseovarius</taxon>
    </lineage>
</organism>
<evidence type="ECO:0000256" key="2">
    <source>
        <dbReference type="ARBA" id="ARBA00010387"/>
    </source>
</evidence>
<dbReference type="InterPro" id="IPR013785">
    <property type="entry name" value="Aldolase_TIM"/>
</dbReference>
<keyword evidence="8" id="KW-1185">Reference proteome</keyword>
<dbReference type="EC" id="4.1.2.13" evidence="3"/>
<evidence type="ECO:0000256" key="1">
    <source>
        <dbReference type="ARBA" id="ARBA00004714"/>
    </source>
</evidence>
<evidence type="ECO:0000313" key="7">
    <source>
        <dbReference type="EMBL" id="UXX82111.1"/>
    </source>
</evidence>
<keyword evidence="5" id="KW-0456">Lyase</keyword>
<comment type="similarity">
    <text evidence="2">Belongs to the class I fructose-bisphosphate aldolase family.</text>
</comment>
<evidence type="ECO:0000256" key="6">
    <source>
        <dbReference type="ARBA" id="ARBA00029799"/>
    </source>
</evidence>
<reference evidence="7" key="1">
    <citation type="submission" date="2022-10" db="EMBL/GenBank/DDBJ databases">
        <title>Roseovarius pelagicus sp. nov., isolated from Arctic seawater.</title>
        <authorList>
            <person name="Hong Y.W."/>
            <person name="Hwang C.Y."/>
        </authorList>
    </citation>
    <scope>NUCLEOTIDE SEQUENCE</scope>
    <source>
        <strain evidence="7">HL-MP18</strain>
    </source>
</reference>
<dbReference type="Proteomes" id="UP001064087">
    <property type="component" value="Chromosome"/>
</dbReference>
<protein>
    <recommendedName>
        <fullName evidence="3">fructose-bisphosphate aldolase</fullName>
        <ecNumber evidence="3">4.1.2.13</ecNumber>
    </recommendedName>
    <alternativeName>
        <fullName evidence="6">Fructose-bisphosphate aldolase class I</fullName>
    </alternativeName>
</protein>
<dbReference type="NCBIfam" id="NF003784">
    <property type="entry name" value="PRK05377.1"/>
    <property type="match status" value="1"/>
</dbReference>
<evidence type="ECO:0000256" key="3">
    <source>
        <dbReference type="ARBA" id="ARBA00013068"/>
    </source>
</evidence>
<evidence type="ECO:0000256" key="4">
    <source>
        <dbReference type="ARBA" id="ARBA00023152"/>
    </source>
</evidence>
<name>A0ABY6D7I6_9RHOB</name>
<evidence type="ECO:0000256" key="5">
    <source>
        <dbReference type="ARBA" id="ARBA00023239"/>
    </source>
</evidence>
<dbReference type="RefSeq" id="WP_263047134.1">
    <property type="nucleotide sequence ID" value="NZ_CP106738.1"/>
</dbReference>
<accession>A0ABY6D7I6</accession>
<keyword evidence="4" id="KW-0324">Glycolysis</keyword>
<comment type="pathway">
    <text evidence="1">Carbohydrate degradation; glycolysis; D-glyceraldehyde 3-phosphate and glycerone phosphate from D-glucose: step 4/4.</text>
</comment>
<proteinExistence type="inferred from homology"/>
<evidence type="ECO:0000313" key="8">
    <source>
        <dbReference type="Proteomes" id="UP001064087"/>
    </source>
</evidence>
<dbReference type="InterPro" id="IPR000741">
    <property type="entry name" value="FBA_I"/>
</dbReference>
<dbReference type="Pfam" id="PF00274">
    <property type="entry name" value="Glycolytic"/>
    <property type="match status" value="1"/>
</dbReference>
<dbReference type="EMBL" id="CP106738">
    <property type="protein sequence ID" value="UXX82111.1"/>
    <property type="molecule type" value="Genomic_DNA"/>
</dbReference>
<gene>
    <name evidence="7" type="ORF">N7U68_13470</name>
</gene>
<sequence>MPNQTQAEKMRSAGGFIAALDQSGGSTPKALKLYGVEESAYGSDAEMYDLIHAMRARIAQAPAFTGEKVIGAILFEMTMDRQIDGKPTSQFLWEERGVVPFLKVDKGLEDEADGVRLMKPMPDLDALLTRANAAGIFGTKMRSVIDAASASGIAANVAQQFEVGKQILSHDLIPIIEPEVTITIADKAEAEDILLAELTKALDALPEGTQVMLKLTLPEVANHYKSLVDHRAVMRVVALSGGYSRDEANDRLSQNTGVIASFSRALTEGLSADQSDAEFNATISDTIDSIHRASVAG</sequence>
<dbReference type="Gene3D" id="3.20.20.70">
    <property type="entry name" value="Aldolase class I"/>
    <property type="match status" value="1"/>
</dbReference>
<dbReference type="PANTHER" id="PTHR11627">
    <property type="entry name" value="FRUCTOSE-BISPHOSPHATE ALDOLASE"/>
    <property type="match status" value="1"/>
</dbReference>
<dbReference type="SUPFAM" id="SSF51569">
    <property type="entry name" value="Aldolase"/>
    <property type="match status" value="1"/>
</dbReference>